<proteinExistence type="predicted"/>
<feature type="transmembrane region" description="Helical" evidence="1">
    <location>
        <begin position="12"/>
        <end position="35"/>
    </location>
</feature>
<sequence>MATVADAGLSWPAVGGIVLAPAVWALLSLLVADYVHGALLHRARGTGIAVTRDALTAAQERPLPAGATERLRAGLAGSGRAYDVVDGGPLEFRWRPLRGPHAVTGCVTVDETSGEPRLRLHTDEAPRGMPGERTASASVALCRMTRLAEAE</sequence>
<dbReference type="Proteomes" id="UP000268329">
    <property type="component" value="Chromosome"/>
</dbReference>
<gene>
    <name evidence="2" type="ORF">D9753_23310</name>
</gene>
<dbReference type="OrthoDB" id="4256703at2"/>
<protein>
    <submittedName>
        <fullName evidence="2">Uncharacterized protein</fullName>
    </submittedName>
</protein>
<keyword evidence="1" id="KW-1133">Transmembrane helix</keyword>
<organism evidence="2 3">
    <name type="scientific">Streptomyces dangxiongensis</name>
    <dbReference type="NCBI Taxonomy" id="1442032"/>
    <lineage>
        <taxon>Bacteria</taxon>
        <taxon>Bacillati</taxon>
        <taxon>Actinomycetota</taxon>
        <taxon>Actinomycetes</taxon>
        <taxon>Kitasatosporales</taxon>
        <taxon>Streptomycetaceae</taxon>
        <taxon>Streptomyces</taxon>
    </lineage>
</organism>
<keyword evidence="1" id="KW-0472">Membrane</keyword>
<dbReference type="KEGG" id="sdd:D9753_23310"/>
<keyword evidence="1" id="KW-0812">Transmembrane</keyword>
<dbReference type="RefSeq" id="WP_121788762.1">
    <property type="nucleotide sequence ID" value="NZ_CP033073.1"/>
</dbReference>
<evidence type="ECO:0000256" key="1">
    <source>
        <dbReference type="SAM" id="Phobius"/>
    </source>
</evidence>
<evidence type="ECO:0000313" key="3">
    <source>
        <dbReference type="Proteomes" id="UP000268329"/>
    </source>
</evidence>
<keyword evidence="3" id="KW-1185">Reference proteome</keyword>
<accession>A0A3G2JI79</accession>
<dbReference type="EMBL" id="CP033073">
    <property type="protein sequence ID" value="AYN41321.1"/>
    <property type="molecule type" value="Genomic_DNA"/>
</dbReference>
<name>A0A3G2JI79_9ACTN</name>
<dbReference type="AlphaFoldDB" id="A0A3G2JI79"/>
<evidence type="ECO:0000313" key="2">
    <source>
        <dbReference type="EMBL" id="AYN41321.1"/>
    </source>
</evidence>
<reference evidence="2 3" key="1">
    <citation type="submission" date="2018-10" db="EMBL/GenBank/DDBJ databases">
        <title>The genome of Streptomyces dangxiongensis Z022.</title>
        <authorList>
            <person name="Zhang B."/>
        </authorList>
    </citation>
    <scope>NUCLEOTIDE SEQUENCE [LARGE SCALE GENOMIC DNA]</scope>
    <source>
        <strain evidence="2 3">Z022</strain>
    </source>
</reference>